<evidence type="ECO:0000256" key="2">
    <source>
        <dbReference type="SAM" id="Phobius"/>
    </source>
</evidence>
<feature type="transmembrane region" description="Helical" evidence="2">
    <location>
        <begin position="70"/>
        <end position="91"/>
    </location>
</feature>
<keyword evidence="2" id="KW-0472">Membrane</keyword>
<dbReference type="EMBL" id="GGEC01016869">
    <property type="protein sequence ID" value="MBW97352.1"/>
    <property type="molecule type" value="Transcribed_RNA"/>
</dbReference>
<reference evidence="3" key="1">
    <citation type="submission" date="2018-02" db="EMBL/GenBank/DDBJ databases">
        <title>Rhizophora mucronata_Transcriptome.</title>
        <authorList>
            <person name="Meera S.P."/>
            <person name="Sreeshan A."/>
            <person name="Augustine A."/>
        </authorList>
    </citation>
    <scope>NUCLEOTIDE SEQUENCE</scope>
    <source>
        <tissue evidence="3">Leaf</tissue>
    </source>
</reference>
<proteinExistence type="predicted"/>
<protein>
    <submittedName>
        <fullName evidence="3">CASP-like protein 4A1 isoform X2</fullName>
    </submittedName>
</protein>
<dbReference type="AlphaFoldDB" id="A0A2P2JV66"/>
<evidence type="ECO:0000313" key="3">
    <source>
        <dbReference type="EMBL" id="MBW97352.1"/>
    </source>
</evidence>
<organism evidence="3">
    <name type="scientific">Rhizophora mucronata</name>
    <name type="common">Asiatic mangrove</name>
    <dbReference type="NCBI Taxonomy" id="61149"/>
    <lineage>
        <taxon>Eukaryota</taxon>
        <taxon>Viridiplantae</taxon>
        <taxon>Streptophyta</taxon>
        <taxon>Embryophyta</taxon>
        <taxon>Tracheophyta</taxon>
        <taxon>Spermatophyta</taxon>
        <taxon>Magnoliopsida</taxon>
        <taxon>eudicotyledons</taxon>
        <taxon>Gunneridae</taxon>
        <taxon>Pentapetalae</taxon>
        <taxon>rosids</taxon>
        <taxon>fabids</taxon>
        <taxon>Malpighiales</taxon>
        <taxon>Rhizophoraceae</taxon>
        <taxon>Rhizophora</taxon>
    </lineage>
</organism>
<feature type="region of interest" description="Disordered" evidence="1">
    <location>
        <begin position="1"/>
        <end position="25"/>
    </location>
</feature>
<sequence length="119" mass="13478">MFFPPQDDSPPKPSPPVVEINASKGPDSEVACQVEKRGGVGVGGGVSGRELRPSLSILRRAKREDMKRKVLLRCRILGFVFCLISFSVLAADTNRGWALDSFYRYKEFRFVSWNRSFMY</sequence>
<accession>A0A2P2JV66</accession>
<keyword evidence="2" id="KW-1133">Transmembrane helix</keyword>
<evidence type="ECO:0000256" key="1">
    <source>
        <dbReference type="SAM" id="MobiDB-lite"/>
    </source>
</evidence>
<keyword evidence="2" id="KW-0812">Transmembrane</keyword>
<name>A0A2P2JV66_RHIMU</name>
<dbReference type="PANTHER" id="PTHR33573:SF38">
    <property type="entry name" value="CASP-LIKE PROTEIN 4A1"/>
    <property type="match status" value="1"/>
</dbReference>
<feature type="compositionally biased region" description="Pro residues" evidence="1">
    <location>
        <begin position="7"/>
        <end position="16"/>
    </location>
</feature>
<dbReference type="PANTHER" id="PTHR33573">
    <property type="entry name" value="CASP-LIKE PROTEIN 4A4"/>
    <property type="match status" value="1"/>
</dbReference>